<feature type="compositionally biased region" description="Basic and acidic residues" evidence="1">
    <location>
        <begin position="123"/>
        <end position="133"/>
    </location>
</feature>
<reference evidence="2" key="2">
    <citation type="submission" date="2019-07" db="EMBL/GenBank/DDBJ databases">
        <authorList>
            <person name="Seetharam A."/>
            <person name="Woodhouse M."/>
            <person name="Cannon E."/>
        </authorList>
    </citation>
    <scope>NUCLEOTIDE SEQUENCE [LARGE SCALE GENOMIC DNA]</scope>
    <source>
        <strain evidence="2">cv. B73</strain>
    </source>
</reference>
<dbReference type="EnsemblPlants" id="Zm00001eb193290_T003">
    <property type="protein sequence ID" value="Zm00001eb193290_P003"/>
    <property type="gene ID" value="Zm00001eb193290"/>
</dbReference>
<dbReference type="Gramene" id="Zm00001eb193290_T003">
    <property type="protein sequence ID" value="Zm00001eb193290_P003"/>
    <property type="gene ID" value="Zm00001eb193290"/>
</dbReference>
<keyword evidence="4" id="KW-1267">Proteomics identification</keyword>
<reference evidence="2" key="3">
    <citation type="submission" date="2021-05" db="UniProtKB">
        <authorList>
            <consortium name="EnsemblPlants"/>
        </authorList>
    </citation>
    <scope>IDENTIFICATION</scope>
    <source>
        <strain evidence="2">cv. B73</strain>
    </source>
</reference>
<proteinExistence type="evidence at protein level"/>
<evidence type="ECO:0000256" key="1">
    <source>
        <dbReference type="SAM" id="MobiDB-lite"/>
    </source>
</evidence>
<organism evidence="2 3">
    <name type="scientific">Zea mays</name>
    <name type="common">Maize</name>
    <dbReference type="NCBI Taxonomy" id="4577"/>
    <lineage>
        <taxon>Eukaryota</taxon>
        <taxon>Viridiplantae</taxon>
        <taxon>Streptophyta</taxon>
        <taxon>Embryophyta</taxon>
        <taxon>Tracheophyta</taxon>
        <taxon>Spermatophyta</taxon>
        <taxon>Magnoliopsida</taxon>
        <taxon>Liliopsida</taxon>
        <taxon>Poales</taxon>
        <taxon>Poaceae</taxon>
        <taxon>PACMAD clade</taxon>
        <taxon>Panicoideae</taxon>
        <taxon>Andropogonodae</taxon>
        <taxon>Andropogoneae</taxon>
        <taxon>Tripsacinae</taxon>
        <taxon>Zea</taxon>
    </lineage>
</organism>
<accession>A0A804NXB8</accession>
<protein>
    <submittedName>
        <fullName evidence="2">Uncharacterized protein</fullName>
    </submittedName>
</protein>
<feature type="compositionally biased region" description="Low complexity" evidence="1">
    <location>
        <begin position="73"/>
        <end position="84"/>
    </location>
</feature>
<evidence type="ECO:0000313" key="2">
    <source>
        <dbReference type="EnsemblPlants" id="Zm00001eb193290_P003"/>
    </source>
</evidence>
<dbReference type="Proteomes" id="UP000007305">
    <property type="component" value="Chromosome 4"/>
</dbReference>
<keyword evidence="3" id="KW-1185">Reference proteome</keyword>
<feature type="compositionally biased region" description="Low complexity" evidence="1">
    <location>
        <begin position="17"/>
        <end position="31"/>
    </location>
</feature>
<evidence type="ECO:0000313" key="3">
    <source>
        <dbReference type="Proteomes" id="UP000007305"/>
    </source>
</evidence>
<dbReference type="AlphaFoldDB" id="A0A804NXB8"/>
<dbReference type="OrthoDB" id="686202at2759"/>
<name>A0A804NXB8_MAIZE</name>
<evidence type="ECO:0007829" key="4">
    <source>
        <dbReference type="PeptideAtlas" id="A0A804NXB8"/>
    </source>
</evidence>
<reference evidence="3" key="1">
    <citation type="journal article" date="2009" name="Science">
        <title>The B73 maize genome: complexity, diversity, and dynamics.</title>
        <authorList>
            <person name="Schnable P.S."/>
            <person name="Ware D."/>
            <person name="Fulton R.S."/>
            <person name="Stein J.C."/>
            <person name="Wei F."/>
            <person name="Pasternak S."/>
            <person name="Liang C."/>
            <person name="Zhang J."/>
            <person name="Fulton L."/>
            <person name="Graves T.A."/>
            <person name="Minx P."/>
            <person name="Reily A.D."/>
            <person name="Courtney L."/>
            <person name="Kruchowski S.S."/>
            <person name="Tomlinson C."/>
            <person name="Strong C."/>
            <person name="Delehaunty K."/>
            <person name="Fronick C."/>
            <person name="Courtney B."/>
            <person name="Rock S.M."/>
            <person name="Belter E."/>
            <person name="Du F."/>
            <person name="Kim K."/>
            <person name="Abbott R.M."/>
            <person name="Cotton M."/>
            <person name="Levy A."/>
            <person name="Marchetto P."/>
            <person name="Ochoa K."/>
            <person name="Jackson S.M."/>
            <person name="Gillam B."/>
            <person name="Chen W."/>
            <person name="Yan L."/>
            <person name="Higginbotham J."/>
            <person name="Cardenas M."/>
            <person name="Waligorski J."/>
            <person name="Applebaum E."/>
            <person name="Phelps L."/>
            <person name="Falcone J."/>
            <person name="Kanchi K."/>
            <person name="Thane T."/>
            <person name="Scimone A."/>
            <person name="Thane N."/>
            <person name="Henke J."/>
            <person name="Wang T."/>
            <person name="Ruppert J."/>
            <person name="Shah N."/>
            <person name="Rotter K."/>
            <person name="Hodges J."/>
            <person name="Ingenthron E."/>
            <person name="Cordes M."/>
            <person name="Kohlberg S."/>
            <person name="Sgro J."/>
            <person name="Delgado B."/>
            <person name="Mead K."/>
            <person name="Chinwalla A."/>
            <person name="Leonard S."/>
            <person name="Crouse K."/>
            <person name="Collura K."/>
            <person name="Kudrna D."/>
            <person name="Currie J."/>
            <person name="He R."/>
            <person name="Angelova A."/>
            <person name="Rajasekar S."/>
            <person name="Mueller T."/>
            <person name="Lomeli R."/>
            <person name="Scara G."/>
            <person name="Ko A."/>
            <person name="Delaney K."/>
            <person name="Wissotski M."/>
            <person name="Lopez G."/>
            <person name="Campos D."/>
            <person name="Braidotti M."/>
            <person name="Ashley E."/>
            <person name="Golser W."/>
            <person name="Kim H."/>
            <person name="Lee S."/>
            <person name="Lin J."/>
            <person name="Dujmic Z."/>
            <person name="Kim W."/>
            <person name="Talag J."/>
            <person name="Zuccolo A."/>
            <person name="Fan C."/>
            <person name="Sebastian A."/>
            <person name="Kramer M."/>
            <person name="Spiegel L."/>
            <person name="Nascimento L."/>
            <person name="Zutavern T."/>
            <person name="Miller B."/>
            <person name="Ambroise C."/>
            <person name="Muller S."/>
            <person name="Spooner W."/>
            <person name="Narechania A."/>
            <person name="Ren L."/>
            <person name="Wei S."/>
            <person name="Kumari S."/>
            <person name="Faga B."/>
            <person name="Levy M.J."/>
            <person name="McMahan L."/>
            <person name="Van Buren P."/>
            <person name="Vaughn M.W."/>
            <person name="Ying K."/>
            <person name="Yeh C.-T."/>
            <person name="Emrich S.J."/>
            <person name="Jia Y."/>
            <person name="Kalyanaraman A."/>
            <person name="Hsia A.-P."/>
            <person name="Barbazuk W.B."/>
            <person name="Baucom R.S."/>
            <person name="Brutnell T.P."/>
            <person name="Carpita N.C."/>
            <person name="Chaparro C."/>
            <person name="Chia J.-M."/>
            <person name="Deragon J.-M."/>
            <person name="Estill J.C."/>
            <person name="Fu Y."/>
            <person name="Jeddeloh J.A."/>
            <person name="Han Y."/>
            <person name="Lee H."/>
            <person name="Li P."/>
            <person name="Lisch D.R."/>
            <person name="Liu S."/>
            <person name="Liu Z."/>
            <person name="Nagel D.H."/>
            <person name="McCann M.C."/>
            <person name="SanMiguel P."/>
            <person name="Myers A.M."/>
            <person name="Nettleton D."/>
            <person name="Nguyen J."/>
            <person name="Penning B.W."/>
            <person name="Ponnala L."/>
            <person name="Schneider K.L."/>
            <person name="Schwartz D.C."/>
            <person name="Sharma A."/>
            <person name="Soderlund C."/>
            <person name="Springer N.M."/>
            <person name="Sun Q."/>
            <person name="Wang H."/>
            <person name="Waterman M."/>
            <person name="Westerman R."/>
            <person name="Wolfgruber T.K."/>
            <person name="Yang L."/>
            <person name="Yu Y."/>
            <person name="Zhang L."/>
            <person name="Zhou S."/>
            <person name="Zhu Q."/>
            <person name="Bennetzen J.L."/>
            <person name="Dawe R.K."/>
            <person name="Jiang J."/>
            <person name="Jiang N."/>
            <person name="Presting G.G."/>
            <person name="Wessler S.R."/>
            <person name="Aluru S."/>
            <person name="Martienssen R.A."/>
            <person name="Clifton S.W."/>
            <person name="McCombie W.R."/>
            <person name="Wing R.A."/>
            <person name="Wilson R.K."/>
        </authorList>
    </citation>
    <scope>NUCLEOTIDE SEQUENCE [LARGE SCALE GENOMIC DNA]</scope>
    <source>
        <strain evidence="3">cv. B73</strain>
    </source>
</reference>
<dbReference type="InParanoid" id="A0A804NXB8"/>
<feature type="region of interest" description="Disordered" evidence="1">
    <location>
        <begin position="1"/>
        <end position="214"/>
    </location>
</feature>
<feature type="compositionally biased region" description="Basic residues" evidence="1">
    <location>
        <begin position="198"/>
        <end position="209"/>
    </location>
</feature>
<sequence>MRIRRRPPGQPLAYLLPSDPSAAPQSPPRASSIDRQERPPPPPGGKQGEGELHLHPATNDSPAPADLEDGRSRSSALRRPALLPQPRQWSRLPRAGAGDDPGRRASSQQRRRRSSGGDNDDSNSGREGDEAAARGKAGYRRRREEGRAGPCRRADGGVAVQPEERARVAVQPADAGGLRSLPVPPRQGPYAERERRDRRARPRPARTHRAREENLRRCAQGGRAAAAAAAERAALLEARAHGCDPSTMGNARFLDIVVGLHIILAVQWWRLEFFCCVSKH</sequence>
<feature type="compositionally biased region" description="Basic and acidic residues" evidence="1">
    <location>
        <begin position="142"/>
        <end position="155"/>
    </location>
</feature>
<gene>
    <name evidence="2" type="primary">LOC100277530</name>
</gene>